<dbReference type="Gene3D" id="2.170.130.10">
    <property type="entry name" value="TonB-dependent receptor, plug domain"/>
    <property type="match status" value="1"/>
</dbReference>
<dbReference type="SUPFAM" id="SSF56935">
    <property type="entry name" value="Porins"/>
    <property type="match status" value="1"/>
</dbReference>
<dbReference type="Gene3D" id="2.60.40.1120">
    <property type="entry name" value="Carboxypeptidase-like, regulatory domain"/>
    <property type="match status" value="1"/>
</dbReference>
<feature type="domain" description="TonB-dependent receptor-like beta-barrel" evidence="11">
    <location>
        <begin position="444"/>
        <end position="1024"/>
    </location>
</feature>
<dbReference type="InterPro" id="IPR000531">
    <property type="entry name" value="Beta-barrel_TonB"/>
</dbReference>
<dbReference type="Gene3D" id="2.40.170.20">
    <property type="entry name" value="TonB-dependent receptor, beta-barrel domain"/>
    <property type="match status" value="1"/>
</dbReference>
<dbReference type="OrthoDB" id="9768177at2"/>
<dbReference type="InterPro" id="IPR008969">
    <property type="entry name" value="CarboxyPept-like_regulatory"/>
</dbReference>
<comment type="similarity">
    <text evidence="8 9">Belongs to the TonB-dependent receptor family.</text>
</comment>
<evidence type="ECO:0000256" key="9">
    <source>
        <dbReference type="RuleBase" id="RU003357"/>
    </source>
</evidence>
<evidence type="ECO:0000256" key="6">
    <source>
        <dbReference type="ARBA" id="ARBA00023136"/>
    </source>
</evidence>
<feature type="transmembrane region" description="Helical" evidence="10">
    <location>
        <begin position="12"/>
        <end position="31"/>
    </location>
</feature>
<feature type="domain" description="TonB-dependent receptor plug" evidence="12">
    <location>
        <begin position="125"/>
        <end position="232"/>
    </location>
</feature>
<keyword evidence="14" id="KW-1185">Reference proteome</keyword>
<keyword evidence="10" id="KW-1133">Transmembrane helix</keyword>
<keyword evidence="4 8" id="KW-0812">Transmembrane</keyword>
<evidence type="ECO:0000313" key="13">
    <source>
        <dbReference type="EMBL" id="PWG79115.1"/>
    </source>
</evidence>
<reference evidence="13 14" key="1">
    <citation type="submission" date="2018-04" db="EMBL/GenBank/DDBJ databases">
        <title>Pedobacter chongqingensis sp. nov., isolated from a rottenly hemp rope.</title>
        <authorList>
            <person name="Cai Y."/>
        </authorList>
    </citation>
    <scope>NUCLEOTIDE SEQUENCE [LARGE SCALE GENOMIC DNA]</scope>
    <source>
        <strain evidence="13 14">FJ4-8</strain>
    </source>
</reference>
<proteinExistence type="inferred from homology"/>
<keyword evidence="7 8" id="KW-0998">Cell outer membrane</keyword>
<dbReference type="Pfam" id="PF07715">
    <property type="entry name" value="Plug"/>
    <property type="match status" value="1"/>
</dbReference>
<dbReference type="InterPro" id="IPR012910">
    <property type="entry name" value="Plug_dom"/>
</dbReference>
<evidence type="ECO:0000256" key="5">
    <source>
        <dbReference type="ARBA" id="ARBA00023077"/>
    </source>
</evidence>
<dbReference type="Pfam" id="PF00593">
    <property type="entry name" value="TonB_dep_Rec_b-barrel"/>
    <property type="match status" value="1"/>
</dbReference>
<dbReference type="Pfam" id="PF13715">
    <property type="entry name" value="CarbopepD_reg_2"/>
    <property type="match status" value="1"/>
</dbReference>
<evidence type="ECO:0000256" key="8">
    <source>
        <dbReference type="PROSITE-ProRule" id="PRU01360"/>
    </source>
</evidence>
<organism evidence="13 14">
    <name type="scientific">Pararcticibacter amylolyticus</name>
    <dbReference type="NCBI Taxonomy" id="2173175"/>
    <lineage>
        <taxon>Bacteria</taxon>
        <taxon>Pseudomonadati</taxon>
        <taxon>Bacteroidota</taxon>
        <taxon>Sphingobacteriia</taxon>
        <taxon>Sphingobacteriales</taxon>
        <taxon>Sphingobacteriaceae</taxon>
        <taxon>Pararcticibacter</taxon>
    </lineage>
</organism>
<gene>
    <name evidence="13" type="ORF">DDR33_18885</name>
</gene>
<dbReference type="NCBIfam" id="TIGR04057">
    <property type="entry name" value="SusC_RagA_signa"/>
    <property type="match status" value="1"/>
</dbReference>
<name>A0A2U2PCJ3_9SPHI</name>
<evidence type="ECO:0000256" key="2">
    <source>
        <dbReference type="ARBA" id="ARBA00022448"/>
    </source>
</evidence>
<evidence type="ECO:0000256" key="7">
    <source>
        <dbReference type="ARBA" id="ARBA00023237"/>
    </source>
</evidence>
<dbReference type="GO" id="GO:0009279">
    <property type="term" value="C:cell outer membrane"/>
    <property type="evidence" value="ECO:0007669"/>
    <property type="project" value="UniProtKB-SubCell"/>
</dbReference>
<protein>
    <submittedName>
        <fullName evidence="13">SusC/RagA family TonB-linked outer membrane protein</fullName>
    </submittedName>
</protein>
<dbReference type="RefSeq" id="WP_109417361.1">
    <property type="nucleotide sequence ID" value="NZ_QEAS01000017.1"/>
</dbReference>
<dbReference type="Proteomes" id="UP000245647">
    <property type="component" value="Unassembled WGS sequence"/>
</dbReference>
<evidence type="ECO:0000256" key="3">
    <source>
        <dbReference type="ARBA" id="ARBA00022452"/>
    </source>
</evidence>
<evidence type="ECO:0000256" key="4">
    <source>
        <dbReference type="ARBA" id="ARBA00022692"/>
    </source>
</evidence>
<dbReference type="AlphaFoldDB" id="A0A2U2PCJ3"/>
<dbReference type="SUPFAM" id="SSF49464">
    <property type="entry name" value="Carboxypeptidase regulatory domain-like"/>
    <property type="match status" value="1"/>
</dbReference>
<dbReference type="InterPro" id="IPR036942">
    <property type="entry name" value="Beta-barrel_TonB_sf"/>
</dbReference>
<dbReference type="EMBL" id="QEAS01000017">
    <property type="protein sequence ID" value="PWG79115.1"/>
    <property type="molecule type" value="Genomic_DNA"/>
</dbReference>
<keyword evidence="3 8" id="KW-1134">Transmembrane beta strand</keyword>
<keyword evidence="6 8" id="KW-0472">Membrane</keyword>
<accession>A0A2U2PCJ3</accession>
<dbReference type="PROSITE" id="PS52016">
    <property type="entry name" value="TONB_DEPENDENT_REC_3"/>
    <property type="match status" value="1"/>
</dbReference>
<comment type="subcellular location">
    <subcellularLocation>
        <location evidence="1 8">Cell outer membrane</location>
        <topology evidence="1 8">Multi-pass membrane protein</topology>
    </subcellularLocation>
</comment>
<comment type="caution">
    <text evidence="13">The sequence shown here is derived from an EMBL/GenBank/DDBJ whole genome shotgun (WGS) entry which is preliminary data.</text>
</comment>
<evidence type="ECO:0000259" key="12">
    <source>
        <dbReference type="Pfam" id="PF07715"/>
    </source>
</evidence>
<dbReference type="InterPro" id="IPR023996">
    <property type="entry name" value="TonB-dep_OMP_SusC/RagA"/>
</dbReference>
<dbReference type="InterPro" id="IPR023997">
    <property type="entry name" value="TonB-dep_OMP_SusC/RagA_CS"/>
</dbReference>
<dbReference type="InterPro" id="IPR037066">
    <property type="entry name" value="Plug_dom_sf"/>
</dbReference>
<keyword evidence="2 8" id="KW-0813">Transport</keyword>
<dbReference type="InterPro" id="IPR039426">
    <property type="entry name" value="TonB-dep_rcpt-like"/>
</dbReference>
<dbReference type="NCBIfam" id="TIGR04056">
    <property type="entry name" value="OMP_RagA_SusC"/>
    <property type="match status" value="1"/>
</dbReference>
<evidence type="ECO:0000256" key="1">
    <source>
        <dbReference type="ARBA" id="ARBA00004571"/>
    </source>
</evidence>
<evidence type="ECO:0000256" key="10">
    <source>
        <dbReference type="SAM" id="Phobius"/>
    </source>
</evidence>
<evidence type="ECO:0000313" key="14">
    <source>
        <dbReference type="Proteomes" id="UP000245647"/>
    </source>
</evidence>
<keyword evidence="5 9" id="KW-0798">TonB box</keyword>
<evidence type="ECO:0000259" key="11">
    <source>
        <dbReference type="Pfam" id="PF00593"/>
    </source>
</evidence>
<sequence>MVRQKLNRLYRCGSAILVFGVILFWSISSFAQNITVSGTITDTKGETLPGVTILVKGTKNGASSDVTGKYTLKGVPSDGTLVFSFMGYKSREIAVKGRRKVDAGMEEDIKSLDEVVVVGYGTVRKSHLTGSVTKLKNENLDEIPTARLDNALIGKMAGVSVQNTSSEAGAAPTVRVRGLSSISANSTPLVVVDGHPVPDGLAFVNPYDVESIEVLKDAASSAIYGSRGANGVIIVTTKKGNANKPRYAVKSYYGFKDAYKLNPIMSISEYTDLLFSEADLRAKDPSIDPANYNMITDNERAAYIIENQIAGSPTDWQEEALHQAGIYNVQLNASGGNKDLRYYVSGNVQRDQGIMKFSENNKGNFKIKLDANLSSKLSMTVNLNPTYSNLQRPGANFTDYYRTYSFLPVQHSDFTAAFVTQNPQWSTVKSGDWAQARHFANMFYSGYMPDGSFWQSDETLIPWGTNNNSPLSIASRIDRNSKNYRVMGGGDLTYKLSKNLSLKTAFSGYYNQREDLTLTRSNAKSDGDVSSGEQYTSKVIDLLWENTLNYNRQIGDHNFTGLLGFTVQKTTNDISNILARNFPTDDFETLSQAAQIDQPATYTSRVPVGLVSYLGRITYDYKGKYLFSTSLRTDGSTYFKKPHQWGWFPSVSAGWRVNSEPFMKQAAQWLSNLKLRASYGATGNNRIQDFAYVNLLYPANYSFGGGTGLLNLGLAPTEEVLKNAKITWERTFEFNTGLDIGLFGDRINLSAEAYRSETDRLLLQQGMMSFTGSNTFWNNAGKVRNTGIEMDLTSNNISSKNFQWSTNLNFAANRNSLLRLGGEPFQYTYGERNELYAAIVGKPSIQFFGYQSDGVWNSQADVDAAKNSGSTSVIQNYFTPGGLKVKDLNGDNKIDESDRTVLGTPFPDFTWGVTNTFKYRGFDLSVLIQGVQGGSLINGDAFYTETKRLNTNYTKGRWLSPANPGDGKTPYNNVGADWMLTDYVMENASYASLRNVIIGYSFPAKILKRAKVNTLRVYASGDNLLLITGGSYRGINPEARVTSNQYTSPLTSGYQRGAFPVTRTFTFGLDFNF</sequence>